<evidence type="ECO:0000313" key="2">
    <source>
        <dbReference type="EMBL" id="AWL98232.1"/>
    </source>
</evidence>
<feature type="compositionally biased region" description="Polar residues" evidence="1">
    <location>
        <begin position="1"/>
        <end position="20"/>
    </location>
</feature>
<sequence length="153" mass="15677">MLLSFSWSEQGGASLSTDSAQARVGRPLTPVSVAGVARRQNRRAAYGYGAGVVGAGIGAAAVGTAAAVAATQPWNWGGTGYYGRPYVGGGALAANAYYGGPIETSPYYLQKAYPANGPWHGFSGWADYKARAGIVCDPGTMIKGPDGLMHVCQ</sequence>
<name>A0A2U8PKH1_9BRAD</name>
<dbReference type="Proteomes" id="UP000215703">
    <property type="component" value="Chromosome"/>
</dbReference>
<dbReference type="EMBL" id="CP029425">
    <property type="protein sequence ID" value="AWL98232.1"/>
    <property type="molecule type" value="Genomic_DNA"/>
</dbReference>
<reference evidence="2 3" key="2">
    <citation type="journal article" date="2017" name="Syst. Appl. Microbiol.">
        <title>Soybeans inoculated with root zone soils of Canadian native legumes harbour diverse and novel Bradyrhizobium spp. that possess agricultural potential.</title>
        <authorList>
            <person name="Bromfield E.S.P."/>
            <person name="Cloutier S."/>
            <person name="Tambong J.T."/>
            <person name="Tran Thi T.V."/>
        </authorList>
    </citation>
    <scope>NUCLEOTIDE SEQUENCE [LARGE SCALE GENOMIC DNA]</scope>
    <source>
        <strain evidence="2 3">OO99</strain>
    </source>
</reference>
<reference evidence="2 3" key="1">
    <citation type="journal article" date="2014" name="Int. J. Syst. Evol. Microbiol.">
        <title>Bradyrhizobium ottawaense sp. nov., a symbiotic nitrogen fixing bacterium from root nodules of soybeans in Canada.</title>
        <authorList>
            <person name="Yu X."/>
            <person name="Cloutier S."/>
            <person name="Tambong J.T."/>
            <person name="Bromfield E.S."/>
        </authorList>
    </citation>
    <scope>NUCLEOTIDE SEQUENCE [LARGE SCALE GENOMIC DNA]</scope>
    <source>
        <strain evidence="2 3">OO99</strain>
    </source>
</reference>
<gene>
    <name evidence="2" type="ORF">CIT37_23640</name>
</gene>
<organism evidence="2 3">
    <name type="scientific">Bradyrhizobium ottawaense</name>
    <dbReference type="NCBI Taxonomy" id="931866"/>
    <lineage>
        <taxon>Bacteria</taxon>
        <taxon>Pseudomonadati</taxon>
        <taxon>Pseudomonadota</taxon>
        <taxon>Alphaproteobacteria</taxon>
        <taxon>Hyphomicrobiales</taxon>
        <taxon>Nitrobacteraceae</taxon>
        <taxon>Bradyrhizobium</taxon>
    </lineage>
</organism>
<feature type="region of interest" description="Disordered" evidence="1">
    <location>
        <begin position="1"/>
        <end position="21"/>
    </location>
</feature>
<dbReference type="KEGG" id="bot:CIT37_23640"/>
<evidence type="ECO:0000313" key="3">
    <source>
        <dbReference type="Proteomes" id="UP000215703"/>
    </source>
</evidence>
<dbReference type="AlphaFoldDB" id="A0A2U8PKH1"/>
<accession>A0A2U8PKH1</accession>
<protein>
    <submittedName>
        <fullName evidence="2">Uncharacterized protein</fullName>
    </submittedName>
</protein>
<proteinExistence type="predicted"/>
<evidence type="ECO:0000256" key="1">
    <source>
        <dbReference type="SAM" id="MobiDB-lite"/>
    </source>
</evidence>